<comment type="similarity">
    <text evidence="2">Belongs to the threonine aldolase family.</text>
</comment>
<dbReference type="NCBIfam" id="NF041359">
    <property type="entry name" value="GntG_guanitoxin"/>
    <property type="match status" value="1"/>
</dbReference>
<evidence type="ECO:0000259" key="6">
    <source>
        <dbReference type="Pfam" id="PF01212"/>
    </source>
</evidence>
<dbReference type="PANTHER" id="PTHR48097:SF9">
    <property type="entry name" value="L-THREONINE ALDOLASE"/>
    <property type="match status" value="1"/>
</dbReference>
<comment type="cofactor">
    <cofactor evidence="1">
        <name>pyridoxal 5'-phosphate</name>
        <dbReference type="ChEBI" id="CHEBI:597326"/>
    </cofactor>
</comment>
<evidence type="ECO:0000256" key="5">
    <source>
        <dbReference type="PIRSR" id="PIRSR017617-1"/>
    </source>
</evidence>
<dbReference type="GO" id="GO:0006567">
    <property type="term" value="P:L-threonine catabolic process"/>
    <property type="evidence" value="ECO:0007669"/>
    <property type="project" value="TreeGrafter"/>
</dbReference>
<organism evidence="7 8">
    <name type="scientific">Brumimicrobium glaciale</name>
    <dbReference type="NCBI Taxonomy" id="200475"/>
    <lineage>
        <taxon>Bacteria</taxon>
        <taxon>Pseudomonadati</taxon>
        <taxon>Bacteroidota</taxon>
        <taxon>Flavobacteriia</taxon>
        <taxon>Flavobacteriales</taxon>
        <taxon>Crocinitomicaceae</taxon>
        <taxon>Brumimicrobium</taxon>
    </lineage>
</organism>
<dbReference type="InterPro" id="IPR015424">
    <property type="entry name" value="PyrdxlP-dep_Trfase"/>
</dbReference>
<evidence type="ECO:0000256" key="4">
    <source>
        <dbReference type="ARBA" id="ARBA00023239"/>
    </source>
</evidence>
<evidence type="ECO:0000256" key="2">
    <source>
        <dbReference type="ARBA" id="ARBA00006966"/>
    </source>
</evidence>
<dbReference type="InterPro" id="IPR023603">
    <property type="entry name" value="Low_specificity_L-TA-like"/>
</dbReference>
<dbReference type="InterPro" id="IPR001597">
    <property type="entry name" value="ArAA_b-elim_lyase/Thr_aldolase"/>
</dbReference>
<keyword evidence="8" id="KW-1185">Reference proteome</keyword>
<dbReference type="OrthoDB" id="9774495at2"/>
<reference evidence="7 8" key="1">
    <citation type="submission" date="2019-02" db="EMBL/GenBank/DDBJ databases">
        <title>Genome sequence of the sea-ice species Brumimicrobium glaciale.</title>
        <authorList>
            <person name="Bowman J.P."/>
        </authorList>
    </citation>
    <scope>NUCLEOTIDE SEQUENCE [LARGE SCALE GENOMIC DNA]</scope>
    <source>
        <strain evidence="7 8">IC156</strain>
    </source>
</reference>
<evidence type="ECO:0000313" key="8">
    <source>
        <dbReference type="Proteomes" id="UP000293952"/>
    </source>
</evidence>
<keyword evidence="3" id="KW-0663">Pyridoxal phosphate</keyword>
<dbReference type="GO" id="GO:0008732">
    <property type="term" value="F:L-allo-threonine aldolase activity"/>
    <property type="evidence" value="ECO:0007669"/>
    <property type="project" value="TreeGrafter"/>
</dbReference>
<comment type="caution">
    <text evidence="7">The sequence shown here is derived from an EMBL/GenBank/DDBJ whole genome shotgun (WGS) entry which is preliminary data.</text>
</comment>
<dbReference type="GO" id="GO:0006545">
    <property type="term" value="P:glycine biosynthetic process"/>
    <property type="evidence" value="ECO:0007669"/>
    <property type="project" value="TreeGrafter"/>
</dbReference>
<protein>
    <submittedName>
        <fullName evidence="7">Threonine aldolase</fullName>
    </submittedName>
</protein>
<dbReference type="Gene3D" id="3.90.1150.10">
    <property type="entry name" value="Aspartate Aminotransferase, domain 1"/>
    <property type="match status" value="1"/>
</dbReference>
<dbReference type="CDD" id="cd06502">
    <property type="entry name" value="TA_like"/>
    <property type="match status" value="1"/>
</dbReference>
<dbReference type="RefSeq" id="WP_130093825.1">
    <property type="nucleotide sequence ID" value="NZ_SETE01000004.1"/>
</dbReference>
<dbReference type="FunFam" id="3.40.640.10:FF:000030">
    <property type="entry name" value="Low-specificity L-threonine aldolase"/>
    <property type="match status" value="1"/>
</dbReference>
<accession>A0A4Q4KJJ4</accession>
<dbReference type="PIRSF" id="PIRSF017617">
    <property type="entry name" value="Thr_aldolase"/>
    <property type="match status" value="1"/>
</dbReference>
<dbReference type="EMBL" id="SETE01000004">
    <property type="protein sequence ID" value="RYM33365.1"/>
    <property type="molecule type" value="Genomic_DNA"/>
</dbReference>
<keyword evidence="4" id="KW-0456">Lyase</keyword>
<dbReference type="Proteomes" id="UP000293952">
    <property type="component" value="Unassembled WGS sequence"/>
</dbReference>
<dbReference type="Pfam" id="PF01212">
    <property type="entry name" value="Beta_elim_lyase"/>
    <property type="match status" value="1"/>
</dbReference>
<feature type="domain" description="Aromatic amino acid beta-eliminating lyase/threonine aldolase" evidence="6">
    <location>
        <begin position="4"/>
        <end position="288"/>
    </location>
</feature>
<dbReference type="PANTHER" id="PTHR48097">
    <property type="entry name" value="L-THREONINE ALDOLASE-RELATED"/>
    <property type="match status" value="1"/>
</dbReference>
<proteinExistence type="inferred from homology"/>
<gene>
    <name evidence="7" type="ORF">ERX46_10515</name>
</gene>
<sequence length="339" mass="37093">MHTDLRSDTVTKPSQEMKAFMMDAPVGDDVFQEDPTVNELEKFAADYFGMEAALYCSSGTQTNQIAINVHCRPGDEVICSKDAHIYFYEGGGIAKNSGSSVLLLPGDRGRITAAAVLGGIKDPNNPHYPLTSLVSLEDTMNRGGGAIYDFNEIKAIRKVCLENKLPLHLDGARLFNALVENNIPPKEYAAQFDSISICLSKGLGAPVGSVLLGNKDFIHRARRARKVLGGGMRQAGIIAAGGLYAMKNNIERLKEDHHNAKLLETALNELNWVEEVLPVQTNIVVARLADHIDVAELIAKCAEKDLHFMAFGEQTIRMVTHLDIDSNNIDHTISVLKEL</sequence>
<feature type="modified residue" description="N6-(pyridoxal phosphate)lysine" evidence="5">
    <location>
        <position position="201"/>
    </location>
</feature>
<dbReference type="InterPro" id="IPR015421">
    <property type="entry name" value="PyrdxlP-dep_Trfase_major"/>
</dbReference>
<name>A0A4Q4KJJ4_9FLAO</name>
<evidence type="ECO:0000256" key="1">
    <source>
        <dbReference type="ARBA" id="ARBA00001933"/>
    </source>
</evidence>
<dbReference type="InterPro" id="IPR015422">
    <property type="entry name" value="PyrdxlP-dep_Trfase_small"/>
</dbReference>
<dbReference type="Gene3D" id="3.40.640.10">
    <property type="entry name" value="Type I PLP-dependent aspartate aminotransferase-like (Major domain)"/>
    <property type="match status" value="1"/>
</dbReference>
<dbReference type="GO" id="GO:0005829">
    <property type="term" value="C:cytosol"/>
    <property type="evidence" value="ECO:0007669"/>
    <property type="project" value="TreeGrafter"/>
</dbReference>
<evidence type="ECO:0000256" key="3">
    <source>
        <dbReference type="ARBA" id="ARBA00022898"/>
    </source>
</evidence>
<dbReference type="SUPFAM" id="SSF53383">
    <property type="entry name" value="PLP-dependent transferases"/>
    <property type="match status" value="1"/>
</dbReference>
<dbReference type="AlphaFoldDB" id="A0A4Q4KJJ4"/>
<evidence type="ECO:0000313" key="7">
    <source>
        <dbReference type="EMBL" id="RYM33365.1"/>
    </source>
</evidence>